<gene>
    <name evidence="1" type="ORF">PMACD_LOCUS15904</name>
</gene>
<dbReference type="AlphaFoldDB" id="A0A821Y120"/>
<dbReference type="Proteomes" id="UP000663880">
    <property type="component" value="Unassembled WGS sequence"/>
</dbReference>
<dbReference type="EMBL" id="CAJOBZ010000075">
    <property type="protein sequence ID" value="CAF4953198.1"/>
    <property type="molecule type" value="Genomic_DNA"/>
</dbReference>
<organism evidence="1 2">
    <name type="scientific">Pieris macdunnoughi</name>
    <dbReference type="NCBI Taxonomy" id="345717"/>
    <lineage>
        <taxon>Eukaryota</taxon>
        <taxon>Metazoa</taxon>
        <taxon>Ecdysozoa</taxon>
        <taxon>Arthropoda</taxon>
        <taxon>Hexapoda</taxon>
        <taxon>Insecta</taxon>
        <taxon>Pterygota</taxon>
        <taxon>Neoptera</taxon>
        <taxon>Endopterygota</taxon>
        <taxon>Lepidoptera</taxon>
        <taxon>Glossata</taxon>
        <taxon>Ditrysia</taxon>
        <taxon>Papilionoidea</taxon>
        <taxon>Pieridae</taxon>
        <taxon>Pierinae</taxon>
        <taxon>Pieris</taxon>
    </lineage>
</organism>
<evidence type="ECO:0000313" key="1">
    <source>
        <dbReference type="EMBL" id="CAF4953198.1"/>
    </source>
</evidence>
<sequence length="106" mass="11878">MPDHLVPLGPVILFHLNIDVLLTTYTKLTWRKEDAALPPVYKKGSTTSLTIALPALRLLWLCSYSYPLPFWGGNGPTRAKPVGLFASSRMALRRAQRPWCRGDEDA</sequence>
<accession>A0A821Y120</accession>
<name>A0A821Y120_9NEOP</name>
<evidence type="ECO:0000313" key="2">
    <source>
        <dbReference type="Proteomes" id="UP000663880"/>
    </source>
</evidence>
<protein>
    <submittedName>
        <fullName evidence="1">Uncharacterized protein</fullName>
    </submittedName>
</protein>
<proteinExistence type="predicted"/>
<reference evidence="1" key="1">
    <citation type="submission" date="2021-02" db="EMBL/GenBank/DDBJ databases">
        <authorList>
            <person name="Steward A R."/>
        </authorList>
    </citation>
    <scope>NUCLEOTIDE SEQUENCE</scope>
</reference>
<comment type="caution">
    <text evidence="1">The sequence shown here is derived from an EMBL/GenBank/DDBJ whole genome shotgun (WGS) entry which is preliminary data.</text>
</comment>
<keyword evidence="2" id="KW-1185">Reference proteome</keyword>